<organism evidence="3 4">
    <name type="scientific">Owenia fusiformis</name>
    <name type="common">Polychaete worm</name>
    <dbReference type="NCBI Taxonomy" id="6347"/>
    <lineage>
        <taxon>Eukaryota</taxon>
        <taxon>Metazoa</taxon>
        <taxon>Spiralia</taxon>
        <taxon>Lophotrochozoa</taxon>
        <taxon>Annelida</taxon>
        <taxon>Polychaeta</taxon>
        <taxon>Sedentaria</taxon>
        <taxon>Canalipalpata</taxon>
        <taxon>Sabellida</taxon>
        <taxon>Oweniida</taxon>
        <taxon>Oweniidae</taxon>
        <taxon>Owenia</taxon>
    </lineage>
</organism>
<dbReference type="Pfam" id="PF00566">
    <property type="entry name" value="RabGAP-TBC"/>
    <property type="match status" value="1"/>
</dbReference>
<dbReference type="GO" id="GO:0031410">
    <property type="term" value="C:cytoplasmic vesicle"/>
    <property type="evidence" value="ECO:0007669"/>
    <property type="project" value="UniProtKB-ARBA"/>
</dbReference>
<dbReference type="Gene3D" id="1.10.472.80">
    <property type="entry name" value="Ypt/Rab-GAP domain of gyp1p, domain 3"/>
    <property type="match status" value="1"/>
</dbReference>
<evidence type="ECO:0000313" key="3">
    <source>
        <dbReference type="EMBL" id="CAH1782530.1"/>
    </source>
</evidence>
<feature type="compositionally biased region" description="Polar residues" evidence="1">
    <location>
        <begin position="197"/>
        <end position="215"/>
    </location>
</feature>
<feature type="compositionally biased region" description="Basic and acidic residues" evidence="1">
    <location>
        <begin position="216"/>
        <end position="226"/>
    </location>
</feature>
<dbReference type="EMBL" id="CAIIXF020000005">
    <property type="protein sequence ID" value="CAH1782530.1"/>
    <property type="molecule type" value="Genomic_DNA"/>
</dbReference>
<protein>
    <recommendedName>
        <fullName evidence="2">Rab-GAP TBC domain-containing protein</fullName>
    </recommendedName>
</protein>
<feature type="region of interest" description="Disordered" evidence="1">
    <location>
        <begin position="197"/>
        <end position="233"/>
    </location>
</feature>
<name>A0A8S4NPA9_OWEFU</name>
<dbReference type="SUPFAM" id="SSF47923">
    <property type="entry name" value="Ypt/Rab-GAP domain of gyp1p"/>
    <property type="match status" value="2"/>
</dbReference>
<evidence type="ECO:0000256" key="1">
    <source>
        <dbReference type="SAM" id="MobiDB-lite"/>
    </source>
</evidence>
<dbReference type="FunFam" id="1.10.8.270:FF:000008">
    <property type="entry name" value="Putative TBC1 domain family member 14"/>
    <property type="match status" value="1"/>
</dbReference>
<accession>A0A8S4NPA9</accession>
<sequence>MKEISATGAKNGKISSNISQLKNLYPEKFHQIQSRFKTMGKIYPEEKQLVKEMSGEIYRSTGTEISLGGEHGDIQTVRIFGSFEDVDSLKKYNKSLHPGLERLQNDVSVSESEEKLLLLNTSLSSANSFELSTSLPNLCDGFNDTLTSDQCSVNGQYDQISHSSYTDIHNSPTRPHKLLSISNECHTIKTLKDNALSTSADSGTRTTLVHSSASSLKDKVSDKETDGDIAQSKSSQDLHIRVNKENNGLSAVLANIPLVYIPHSKKLIPAKPDHTHTSNPGPSIPAIIPVNQSLDSSKCANDMPNLQSSVLAESQSTLTQGSVTDLENYDEIADELSSLTCESDSPGSTLARNNNTCSLTRAEETSSYGSVSSFSTGTDFSASASINSDFIENKLINPEPDESGFVEINLNGRNSYEKSRNSSQDSGIDAERGGTKPKRKNTSGFTSFLSRSLFSRKKETGTQGQGWKLFGKVPPKQNDVKDANEISDEYRRRYEITESLRKNDVEAPSTTALILENRPQNLPSKSPEEELRHRLEYEAMIETARRKELKEMKLRKKQMALRLRQEEMLKNAIATWNDDILPNWDTMKDSKKAREMWFAGIPPCVRGKVWKLAIGNDLNLTEELYEICLNRAKDRIRMMDTISIDSSHSFQSLSQEPASSKESSVELIKLDVSRTFPQLCIFQKGGPYHELLHDLLSAYTCYRPDVGYVQGMSFIAAILLLNMEVIDAFLVFANLLNKPCQVAFFRMDELLIKSYFQTYDELVKENLPKLHQHFQVHNLTPDLYIIDWIFTLYSKSLPLDVASRVWDVFCRDGEEFLFRTALGILKMYEETLMTMEFIHLAQYLTKLPEDINGDILFRCIESIHMSIDKRKFSLILATNKESICNSCSKDRDSDT</sequence>
<feature type="region of interest" description="Disordered" evidence="1">
    <location>
        <begin position="415"/>
        <end position="444"/>
    </location>
</feature>
<dbReference type="GO" id="GO:0005773">
    <property type="term" value="C:vacuole"/>
    <property type="evidence" value="ECO:0007669"/>
    <property type="project" value="UniProtKB-ARBA"/>
</dbReference>
<reference evidence="3" key="1">
    <citation type="submission" date="2022-03" db="EMBL/GenBank/DDBJ databases">
        <authorList>
            <person name="Martin C."/>
        </authorList>
    </citation>
    <scope>NUCLEOTIDE SEQUENCE</scope>
</reference>
<dbReference type="AlphaFoldDB" id="A0A8S4NPA9"/>
<dbReference type="InterPro" id="IPR035969">
    <property type="entry name" value="Rab-GAP_TBC_sf"/>
</dbReference>
<dbReference type="GO" id="GO:0016192">
    <property type="term" value="P:vesicle-mediated transport"/>
    <property type="evidence" value="ECO:0007669"/>
    <property type="project" value="UniProtKB-ARBA"/>
</dbReference>
<proteinExistence type="predicted"/>
<dbReference type="GO" id="GO:0031267">
    <property type="term" value="F:small GTPase binding"/>
    <property type="evidence" value="ECO:0007669"/>
    <property type="project" value="TreeGrafter"/>
</dbReference>
<dbReference type="FunFam" id="1.10.472.80:FF:000006">
    <property type="entry name" value="TBC1 domain family member 14"/>
    <property type="match status" value="1"/>
</dbReference>
<evidence type="ECO:0000259" key="2">
    <source>
        <dbReference type="PROSITE" id="PS50086"/>
    </source>
</evidence>
<evidence type="ECO:0000313" key="4">
    <source>
        <dbReference type="Proteomes" id="UP000749559"/>
    </source>
</evidence>
<dbReference type="Gene3D" id="1.10.8.270">
    <property type="entry name" value="putative rabgap domain of human tbc1 domain family member 14 like domains"/>
    <property type="match status" value="1"/>
</dbReference>
<feature type="domain" description="Rab-GAP TBC" evidence="2">
    <location>
        <begin position="600"/>
        <end position="813"/>
    </location>
</feature>
<dbReference type="InterPro" id="IPR000195">
    <property type="entry name" value="Rab-GAP-TBC_dom"/>
</dbReference>
<feature type="region of interest" description="Disordered" evidence="1">
    <location>
        <begin position="456"/>
        <end position="480"/>
    </location>
</feature>
<gene>
    <name evidence="3" type="ORF">OFUS_LOCUS8969</name>
</gene>
<dbReference type="PANTHER" id="PTHR47219:SF15">
    <property type="entry name" value="TBC1 DOMAIN FAMILY MEMBER 12 ISOFORM X1"/>
    <property type="match status" value="1"/>
</dbReference>
<dbReference type="Proteomes" id="UP000749559">
    <property type="component" value="Unassembled WGS sequence"/>
</dbReference>
<dbReference type="PANTHER" id="PTHR47219">
    <property type="entry name" value="RAB GTPASE-ACTIVATING PROTEIN 1-LIKE"/>
    <property type="match status" value="1"/>
</dbReference>
<dbReference type="FunFam" id="1.10.10.750:FF:000005">
    <property type="entry name" value="TBC1 domain family member 14"/>
    <property type="match status" value="1"/>
</dbReference>
<dbReference type="GO" id="GO:0005096">
    <property type="term" value="F:GTPase activator activity"/>
    <property type="evidence" value="ECO:0007669"/>
    <property type="project" value="TreeGrafter"/>
</dbReference>
<keyword evidence="4" id="KW-1185">Reference proteome</keyword>
<dbReference type="Gene3D" id="1.10.10.750">
    <property type="entry name" value="Ypt/Rab-GAP domain of gyp1p, domain 1"/>
    <property type="match status" value="1"/>
</dbReference>
<dbReference type="SMART" id="SM00164">
    <property type="entry name" value="TBC"/>
    <property type="match status" value="1"/>
</dbReference>
<dbReference type="OrthoDB" id="294251at2759"/>
<dbReference type="PROSITE" id="PS50086">
    <property type="entry name" value="TBC_RABGAP"/>
    <property type="match status" value="1"/>
</dbReference>
<comment type="caution">
    <text evidence="3">The sequence shown here is derived from an EMBL/GenBank/DDBJ whole genome shotgun (WGS) entry which is preliminary data.</text>
</comment>
<dbReference type="InterPro" id="IPR050302">
    <property type="entry name" value="Rab_GAP_TBC_domain"/>
</dbReference>